<evidence type="ECO:0000256" key="2">
    <source>
        <dbReference type="ARBA" id="ARBA00022771"/>
    </source>
</evidence>
<dbReference type="EMBL" id="MU001852">
    <property type="protein sequence ID" value="KAF2795650.1"/>
    <property type="molecule type" value="Genomic_DNA"/>
</dbReference>
<keyword evidence="1" id="KW-0479">Metal-binding</keyword>
<feature type="repeat" description="TPR" evidence="4">
    <location>
        <begin position="106"/>
        <end position="139"/>
    </location>
</feature>
<evidence type="ECO:0000313" key="8">
    <source>
        <dbReference type="Proteomes" id="UP000799757"/>
    </source>
</evidence>
<proteinExistence type="predicted"/>
<keyword evidence="2" id="KW-0863">Zinc-finger</keyword>
<keyword evidence="3" id="KW-0862">Zinc</keyword>
<dbReference type="AlphaFoldDB" id="A0A6A6XGE4"/>
<keyword evidence="4" id="KW-0802">TPR repeat</keyword>
<dbReference type="InterPro" id="IPR019734">
    <property type="entry name" value="TPR_rpt"/>
</dbReference>
<feature type="compositionally biased region" description="Basic and acidic residues" evidence="5">
    <location>
        <begin position="69"/>
        <end position="85"/>
    </location>
</feature>
<evidence type="ECO:0000256" key="4">
    <source>
        <dbReference type="PROSITE-ProRule" id="PRU00339"/>
    </source>
</evidence>
<dbReference type="InterPro" id="IPR000433">
    <property type="entry name" value="Znf_ZZ"/>
</dbReference>
<keyword evidence="8" id="KW-1185">Reference proteome</keyword>
<protein>
    <recommendedName>
        <fullName evidence="6">ZZ-type domain-containing protein</fullName>
    </recommendedName>
</protein>
<dbReference type="Pfam" id="PF00569">
    <property type="entry name" value="ZZ"/>
    <property type="match status" value="1"/>
</dbReference>
<dbReference type="SUPFAM" id="SSF57850">
    <property type="entry name" value="RING/U-box"/>
    <property type="match status" value="1"/>
</dbReference>
<evidence type="ECO:0000259" key="6">
    <source>
        <dbReference type="Pfam" id="PF00569"/>
    </source>
</evidence>
<dbReference type="GO" id="GO:0008270">
    <property type="term" value="F:zinc ion binding"/>
    <property type="evidence" value="ECO:0007669"/>
    <property type="project" value="UniProtKB-KW"/>
</dbReference>
<sequence>MDYLSNAYTGTARTLTFTYQLLQLARNIITRKEHPLITKLRGIYTKEQLYHIYALAALVKSLENPNQKDASHKQDAKETSEQTSQHIEKCLQDAEQALEPGDIYLESALENLGRIFLKHEDWPTAEKYLRRSLAMNEKCCGRRSQRTLASLQLLFALYAKSSNFDASMDIQYQVAEIQACMLPEEVPKTVTPLVLLKTPSEAVELDRAEAALRRNMDLFEPMYEPDHFLRTSPAFGLFIVCSAQCYSRVHAGPEGADQALRYILDIITLSQRVTGIPKSVCEKLVRMCLWVGMEDDAVEAERLYFAVVDDEGGKCMNCGLVHRKGEHEEKVRGVTCDGCKIVFTEEVKRWICRDCRDVDICGECYKGKEADVKPFSTTCRHHAFFGVPENREPESALEVWLQDLHERVSAELRRREGEKRAFNPTGNLEPGYIYDGSDAAEFIQAAKISTYSTSSSNSEEYPTLPGYFIDSIESLASLDPSNRPTFAKSFWHLNRTHISPITSAHRRLPNNPLTPILTRHITKPLSTWTTHSNLSHSLPEPFHLQPKATLAYTSTLLTTFRKSLVAVSNLTANPCVEKTAAFKASPFAGSSFGLGFLGSSLFGLGHDIDSKVSEVLAGVEARLLLLLEYLSQREGSGIEFLGAALFDHKNLVRQIEGLVVPNVGKAVEYEKTVGKVVAEILKDVLPLDLNSSGDANDEELEEDKIGSEVSEKLPQPQYDDLQSMLTACESADETALRVRVVLHTAQAFRKLNLMAAQTTPLSSVHLQSHIKRLRKIEEFWQNTIPDSQSRRIIGAQMLDLYANIESALDAAGAAPITALEMEPGSFLTFTSTEQEYTMDRALHGLGRRVYFYSKDILSRRVEGGPPNAEKGENRSSDESGSDSDSYVVVPNTSASDGLKSANRTFFTTNLGFAGYTVSNTAIIQPGDSLVLLENARLPAIMRNLEGLDAYELVGFAVVREFVDKEERESEELGRVGKRSFQIRT</sequence>
<feature type="domain" description="ZZ-type" evidence="6">
    <location>
        <begin position="333"/>
        <end position="367"/>
    </location>
</feature>
<dbReference type="InterPro" id="IPR043145">
    <property type="entry name" value="Znf_ZZ_sf"/>
</dbReference>
<evidence type="ECO:0000256" key="5">
    <source>
        <dbReference type="SAM" id="MobiDB-lite"/>
    </source>
</evidence>
<dbReference type="PROSITE" id="PS50005">
    <property type="entry name" value="TPR"/>
    <property type="match status" value="1"/>
</dbReference>
<dbReference type="InterPro" id="IPR011990">
    <property type="entry name" value="TPR-like_helical_dom_sf"/>
</dbReference>
<feature type="region of interest" description="Disordered" evidence="5">
    <location>
        <begin position="66"/>
        <end position="85"/>
    </location>
</feature>
<dbReference type="Gene3D" id="3.30.60.90">
    <property type="match status" value="1"/>
</dbReference>
<feature type="region of interest" description="Disordered" evidence="5">
    <location>
        <begin position="861"/>
        <end position="889"/>
    </location>
</feature>
<reference evidence="7" key="1">
    <citation type="journal article" date="2020" name="Stud. Mycol.">
        <title>101 Dothideomycetes genomes: a test case for predicting lifestyles and emergence of pathogens.</title>
        <authorList>
            <person name="Haridas S."/>
            <person name="Albert R."/>
            <person name="Binder M."/>
            <person name="Bloem J."/>
            <person name="Labutti K."/>
            <person name="Salamov A."/>
            <person name="Andreopoulos B."/>
            <person name="Baker S."/>
            <person name="Barry K."/>
            <person name="Bills G."/>
            <person name="Bluhm B."/>
            <person name="Cannon C."/>
            <person name="Castanera R."/>
            <person name="Culley D."/>
            <person name="Daum C."/>
            <person name="Ezra D."/>
            <person name="Gonzalez J."/>
            <person name="Henrissat B."/>
            <person name="Kuo A."/>
            <person name="Liang C."/>
            <person name="Lipzen A."/>
            <person name="Lutzoni F."/>
            <person name="Magnuson J."/>
            <person name="Mondo S."/>
            <person name="Nolan M."/>
            <person name="Ohm R."/>
            <person name="Pangilinan J."/>
            <person name="Park H.-J."/>
            <person name="Ramirez L."/>
            <person name="Alfaro M."/>
            <person name="Sun H."/>
            <person name="Tritt A."/>
            <person name="Yoshinaga Y."/>
            <person name="Zwiers L.-H."/>
            <person name="Turgeon B."/>
            <person name="Goodwin S."/>
            <person name="Spatafora J."/>
            <person name="Crous P."/>
            <person name="Grigoriev I."/>
        </authorList>
    </citation>
    <scope>NUCLEOTIDE SEQUENCE</scope>
    <source>
        <strain evidence="7">CBS 109.77</strain>
    </source>
</reference>
<accession>A0A6A6XGE4</accession>
<evidence type="ECO:0000256" key="1">
    <source>
        <dbReference type="ARBA" id="ARBA00022723"/>
    </source>
</evidence>
<name>A0A6A6XGE4_9PLEO</name>
<gene>
    <name evidence="7" type="ORF">K505DRAFT_359991</name>
</gene>
<dbReference type="Proteomes" id="UP000799757">
    <property type="component" value="Unassembled WGS sequence"/>
</dbReference>
<organism evidence="7 8">
    <name type="scientific">Melanomma pulvis-pyrius CBS 109.77</name>
    <dbReference type="NCBI Taxonomy" id="1314802"/>
    <lineage>
        <taxon>Eukaryota</taxon>
        <taxon>Fungi</taxon>
        <taxon>Dikarya</taxon>
        <taxon>Ascomycota</taxon>
        <taxon>Pezizomycotina</taxon>
        <taxon>Dothideomycetes</taxon>
        <taxon>Pleosporomycetidae</taxon>
        <taxon>Pleosporales</taxon>
        <taxon>Melanommataceae</taxon>
        <taxon>Melanomma</taxon>
    </lineage>
</organism>
<dbReference type="Gene3D" id="1.25.40.10">
    <property type="entry name" value="Tetratricopeptide repeat domain"/>
    <property type="match status" value="1"/>
</dbReference>
<evidence type="ECO:0000256" key="3">
    <source>
        <dbReference type="ARBA" id="ARBA00022833"/>
    </source>
</evidence>
<evidence type="ECO:0000313" key="7">
    <source>
        <dbReference type="EMBL" id="KAF2795650.1"/>
    </source>
</evidence>
<dbReference type="CDD" id="cd02249">
    <property type="entry name" value="ZZ"/>
    <property type="match status" value="1"/>
</dbReference>